<reference evidence="2 3" key="1">
    <citation type="journal article" date="2018" name="Front. Microbiol.">
        <title>Hydrolytic Capabilities as a Key to Environmental Success: Chitinolytic and Cellulolytic Acidobacteria From Acidic Sub-arctic Soils and Boreal Peatlands.</title>
        <authorList>
            <person name="Belova S.E."/>
            <person name="Ravin N.V."/>
            <person name="Pankratov T.A."/>
            <person name="Rakitin A.L."/>
            <person name="Ivanova A.A."/>
            <person name="Beletsky A.V."/>
            <person name="Mardanov A.V."/>
            <person name="Sinninghe Damste J.S."/>
            <person name="Dedysh S.N."/>
        </authorList>
    </citation>
    <scope>NUCLEOTIDE SEQUENCE [LARGE SCALE GENOMIC DNA]</scope>
    <source>
        <strain evidence="2 3">SBC82</strain>
    </source>
</reference>
<dbReference type="GO" id="GO:0016856">
    <property type="term" value="F:racemase and epimerase activity, acting on hydroxy acids and derivatives"/>
    <property type="evidence" value="ECO:0007669"/>
    <property type="project" value="UniProtKB-UniRule"/>
</dbReference>
<gene>
    <name evidence="1" type="primary">uxaE</name>
    <name evidence="2" type="ORF">ACPOL_2240</name>
</gene>
<comment type="similarity">
    <text evidence="1">Belongs to the UxaE family.</text>
</comment>
<dbReference type="Pfam" id="PF16257">
    <property type="entry name" value="UxaE"/>
    <property type="match status" value="1"/>
</dbReference>
<dbReference type="GO" id="GO:0046872">
    <property type="term" value="F:metal ion binding"/>
    <property type="evidence" value="ECO:0007669"/>
    <property type="project" value="UniProtKB-UniRule"/>
</dbReference>
<protein>
    <recommendedName>
        <fullName evidence="1">Tagaturonate/fructuronate epimerase</fullName>
        <shortName evidence="1">D-TagA/D-FruA epimerase</shortName>
        <ecNumber evidence="1">5.1.2.7</ecNumber>
    </recommendedName>
</protein>
<name>A0A2Z5FYG7_9BACT</name>
<comment type="function">
    <text evidence="1">Catalyzes the epimerization of D-tagaturonate (D-TagA) to D-fructuronate (D-FruA).</text>
</comment>
<feature type="binding site" evidence="1">
    <location>
        <position position="222"/>
    </location>
    <ligand>
        <name>a divalent metal cation</name>
        <dbReference type="ChEBI" id="CHEBI:60240"/>
    </ligand>
</feature>
<keyword evidence="1" id="KW-0479">Metal-binding</keyword>
<dbReference type="EC" id="5.1.2.7" evidence="1"/>
<dbReference type="OrthoDB" id="9797992at2"/>
<feature type="binding site" evidence="1">
    <location>
        <position position="84"/>
    </location>
    <ligand>
        <name>a divalent metal cation</name>
        <dbReference type="ChEBI" id="CHEBI:60240"/>
    </ligand>
</feature>
<comment type="cofactor">
    <cofactor evidence="1">
        <name>a divalent metal cation</name>
        <dbReference type="ChEBI" id="CHEBI:60240"/>
    </cofactor>
</comment>
<feature type="active site" description="Proton acceptor" evidence="1">
    <location>
        <position position="83"/>
    </location>
</feature>
<dbReference type="HAMAP" id="MF_02243">
    <property type="entry name" value="UxaE"/>
    <property type="match status" value="1"/>
</dbReference>
<dbReference type="InterPro" id="IPR032586">
    <property type="entry name" value="UxaE"/>
</dbReference>
<evidence type="ECO:0000313" key="3">
    <source>
        <dbReference type="Proteomes" id="UP000253606"/>
    </source>
</evidence>
<keyword evidence="3" id="KW-1185">Reference proteome</keyword>
<organism evidence="2 3">
    <name type="scientific">Acidisarcina polymorpha</name>
    <dbReference type="NCBI Taxonomy" id="2211140"/>
    <lineage>
        <taxon>Bacteria</taxon>
        <taxon>Pseudomonadati</taxon>
        <taxon>Acidobacteriota</taxon>
        <taxon>Terriglobia</taxon>
        <taxon>Terriglobales</taxon>
        <taxon>Acidobacteriaceae</taxon>
        <taxon>Acidisarcina</taxon>
    </lineage>
</organism>
<feature type="active site" description="Proton donor" evidence="1">
    <location>
        <position position="180"/>
    </location>
</feature>
<sequence length="421" mass="46059">MASGAMKLSKYSIGTGDRFGHQAKAQLQACVQALDRGTEIAPVWNKSNREHTIIGSEPDSTRRAADEAVQALHWEKAYFCDADHITLQTVERYLAPCDFYTIDVADAIGKPAPAAAIEAFVKRHPELLGQIQLEGIEESFAITPEDLQQTGEKFLAAVKQAGEVYRKIEGAKGKGNFVPEVSMDETDRAQSPVELLIILAAIADEGIPIQTIAPKFSGRFNKGVDYVGNVGQFEREMALDIAAIAYAVRQYGLPENLKLSVHSGSDKFSIYPAIRANMQRFDAGVHLKTAGTTWLEELIGLAESGGDGLALAKEIYAEAFAHREELCAPYATVIDIDPAKLPSPQEVAGWSSEQYTSALRHVPNSAAYNSSFRQLLHVGFKVAAKLGRRYLDLLEANEAIIARNVTENLYDRHIVPVFLGK</sequence>
<comment type="catalytic activity">
    <reaction evidence="1">
        <text>keto-D-tagaturonate = keto-D-fructuronate</text>
        <dbReference type="Rhea" id="RHEA:51656"/>
        <dbReference type="ChEBI" id="CHEBI:17886"/>
        <dbReference type="ChEBI" id="CHEBI:59881"/>
        <dbReference type="EC" id="5.1.2.7"/>
    </reaction>
</comment>
<proteinExistence type="inferred from homology"/>
<accession>A0A2Z5FYG7</accession>
<feature type="binding site" evidence="1">
    <location>
        <position position="262"/>
    </location>
    <ligand>
        <name>a divalent metal cation</name>
        <dbReference type="ChEBI" id="CHEBI:60240"/>
    </ligand>
</feature>
<evidence type="ECO:0000313" key="2">
    <source>
        <dbReference type="EMBL" id="AXC11564.1"/>
    </source>
</evidence>
<dbReference type="KEGG" id="abas:ACPOL_2240"/>
<dbReference type="AlphaFoldDB" id="A0A2Z5FYG7"/>
<evidence type="ECO:0000256" key="1">
    <source>
        <dbReference type="HAMAP-Rule" id="MF_02243"/>
    </source>
</evidence>
<keyword evidence="1" id="KW-0413">Isomerase</keyword>
<dbReference type="Proteomes" id="UP000253606">
    <property type="component" value="Chromosome"/>
</dbReference>
<dbReference type="EMBL" id="CP030840">
    <property type="protein sequence ID" value="AXC11564.1"/>
    <property type="molecule type" value="Genomic_DNA"/>
</dbReference>